<feature type="domain" description="Cobalamin adenosyltransferase-like" evidence="5">
    <location>
        <begin position="3"/>
        <end position="163"/>
    </location>
</feature>
<dbReference type="EMBL" id="NPJF01000002">
    <property type="protein sequence ID" value="OYP57378.1"/>
    <property type="molecule type" value="Genomic_DNA"/>
</dbReference>
<accession>A0ABX4EL22</accession>
<dbReference type="InterPro" id="IPR036451">
    <property type="entry name" value="CblAdoTrfase-like_sf"/>
</dbReference>
<organism evidence="6 7">
    <name type="scientific">Segatella bryantii</name>
    <name type="common">Prevotella bryantii</name>
    <dbReference type="NCBI Taxonomy" id="77095"/>
    <lineage>
        <taxon>Bacteria</taxon>
        <taxon>Pseudomonadati</taxon>
        <taxon>Bacteroidota</taxon>
        <taxon>Bacteroidia</taxon>
        <taxon>Bacteroidales</taxon>
        <taxon>Prevotellaceae</taxon>
        <taxon>Segatella</taxon>
    </lineage>
</organism>
<keyword evidence="1 4" id="KW-0808">Transferase</keyword>
<reference evidence="6 7" key="1">
    <citation type="submission" date="2017-08" db="EMBL/GenBank/DDBJ databases">
        <title>Comparative genomics of non-oral Prevotella species.</title>
        <authorList>
            <person name="Accetto T."/>
            <person name="Nograsek B."/>
            <person name="Avgustin G."/>
        </authorList>
    </citation>
    <scope>NUCLEOTIDE SEQUENCE [LARGE SCALE GENOMIC DNA]</scope>
    <source>
        <strain evidence="6 7">TC1-1</strain>
    </source>
</reference>
<dbReference type="NCBIfam" id="TIGR00636">
    <property type="entry name" value="PduO_Nterm"/>
    <property type="match status" value="1"/>
</dbReference>
<evidence type="ECO:0000256" key="2">
    <source>
        <dbReference type="ARBA" id="ARBA00022741"/>
    </source>
</evidence>
<evidence type="ECO:0000313" key="7">
    <source>
        <dbReference type="Proteomes" id="UP000216189"/>
    </source>
</evidence>
<comment type="pathway">
    <text evidence="4">Cofactor biosynthesis; adenosylcobalamin biosynthesis; adenosylcobalamin from cob(II)yrinate a,c-diamide: step 2/7.</text>
</comment>
<dbReference type="SUPFAM" id="SSF89028">
    <property type="entry name" value="Cobalamin adenosyltransferase-like"/>
    <property type="match status" value="1"/>
</dbReference>
<comment type="similarity">
    <text evidence="4">Belongs to the Cob(I)alamin adenosyltransferase family.</text>
</comment>
<evidence type="ECO:0000259" key="5">
    <source>
        <dbReference type="Pfam" id="PF01923"/>
    </source>
</evidence>
<dbReference type="EC" id="2.5.1.17" evidence="4"/>
<evidence type="ECO:0000256" key="3">
    <source>
        <dbReference type="ARBA" id="ARBA00022840"/>
    </source>
</evidence>
<keyword evidence="3 4" id="KW-0067">ATP-binding</keyword>
<dbReference type="InterPro" id="IPR016030">
    <property type="entry name" value="CblAdoTrfase-like"/>
</dbReference>
<dbReference type="Gene3D" id="1.20.1200.10">
    <property type="entry name" value="Cobalamin adenosyltransferase-like"/>
    <property type="match status" value="1"/>
</dbReference>
<comment type="caution">
    <text evidence="6">The sequence shown here is derived from an EMBL/GenBank/DDBJ whole genome shotgun (WGS) entry which is preliminary data.</text>
</comment>
<keyword evidence="2 4" id="KW-0547">Nucleotide-binding</keyword>
<keyword evidence="4" id="KW-0169">Cobalamin biosynthesis</keyword>
<name>A0ABX4EL22_SEGBR</name>
<evidence type="ECO:0000256" key="4">
    <source>
        <dbReference type="RuleBase" id="RU366026"/>
    </source>
</evidence>
<dbReference type="Pfam" id="PF01923">
    <property type="entry name" value="Cob_adeno_trans"/>
    <property type="match status" value="1"/>
</dbReference>
<dbReference type="Proteomes" id="UP000216189">
    <property type="component" value="Unassembled WGS sequence"/>
</dbReference>
<evidence type="ECO:0000313" key="6">
    <source>
        <dbReference type="EMBL" id="OYP57378.1"/>
    </source>
</evidence>
<dbReference type="PANTHER" id="PTHR12213">
    <property type="entry name" value="CORRINOID ADENOSYLTRANSFERASE"/>
    <property type="match status" value="1"/>
</dbReference>
<gene>
    <name evidence="6" type="ORF">CIK91_00480</name>
</gene>
<comment type="catalytic activity">
    <reaction evidence="4">
        <text>2 cob(II)yrinate a,c diamide + reduced [electron-transfer flavoprotein] + 2 ATP = 2 adenosylcob(III)yrinate a,c-diamide + 2 triphosphate + oxidized [electron-transfer flavoprotein] + 3 H(+)</text>
        <dbReference type="Rhea" id="RHEA:11528"/>
        <dbReference type="Rhea" id="RHEA-COMP:10685"/>
        <dbReference type="Rhea" id="RHEA-COMP:10686"/>
        <dbReference type="ChEBI" id="CHEBI:15378"/>
        <dbReference type="ChEBI" id="CHEBI:18036"/>
        <dbReference type="ChEBI" id="CHEBI:30616"/>
        <dbReference type="ChEBI" id="CHEBI:57692"/>
        <dbReference type="ChEBI" id="CHEBI:58307"/>
        <dbReference type="ChEBI" id="CHEBI:58503"/>
        <dbReference type="ChEBI" id="CHEBI:58537"/>
        <dbReference type="EC" id="2.5.1.17"/>
    </reaction>
</comment>
<dbReference type="RefSeq" id="WP_094447911.1">
    <property type="nucleotide sequence ID" value="NZ_CP091801.1"/>
</dbReference>
<evidence type="ECO:0000256" key="1">
    <source>
        <dbReference type="ARBA" id="ARBA00022679"/>
    </source>
</evidence>
<proteinExistence type="inferred from homology"/>
<sequence>MKIYTKTGDQGQTSLTQGLRVDKDDVRIEANGELDELNAIIGIVKSLMQDDYIHVKKLDRIQQCLMYVMSCVASDERMRQKKDVDLLIEVNSGMEKEIDLIAGEKNFGFVLPGQNRLSAFVHLARAKTRTGERRLWTVNRLYPVMPEIMQFMNRLSDYFYALSLL</sequence>
<dbReference type="InterPro" id="IPR029499">
    <property type="entry name" value="PduO-typ"/>
</dbReference>
<protein>
    <recommendedName>
        <fullName evidence="4">Corrinoid adenosyltransferase</fullName>
        <ecNumber evidence="4">2.5.1.17</ecNumber>
    </recommendedName>
    <alternativeName>
        <fullName evidence="4">Cob(II)alamin adenosyltransferase</fullName>
    </alternativeName>
    <alternativeName>
        <fullName evidence="4">Cob(II)yrinic acid a,c-diamide adenosyltransferase</fullName>
    </alternativeName>
    <alternativeName>
        <fullName evidence="4">Cobinamide/cobalamin adenosyltransferase</fullName>
    </alternativeName>
</protein>
<dbReference type="PANTHER" id="PTHR12213:SF0">
    <property type="entry name" value="CORRINOID ADENOSYLTRANSFERASE MMAB"/>
    <property type="match status" value="1"/>
</dbReference>
<comment type="catalytic activity">
    <reaction evidence="4">
        <text>2 cob(II)alamin + reduced [electron-transfer flavoprotein] + 2 ATP = 2 adenosylcob(III)alamin + 2 triphosphate + oxidized [electron-transfer flavoprotein] + 3 H(+)</text>
        <dbReference type="Rhea" id="RHEA:28671"/>
        <dbReference type="Rhea" id="RHEA-COMP:10685"/>
        <dbReference type="Rhea" id="RHEA-COMP:10686"/>
        <dbReference type="ChEBI" id="CHEBI:15378"/>
        <dbReference type="ChEBI" id="CHEBI:16304"/>
        <dbReference type="ChEBI" id="CHEBI:18036"/>
        <dbReference type="ChEBI" id="CHEBI:18408"/>
        <dbReference type="ChEBI" id="CHEBI:30616"/>
        <dbReference type="ChEBI" id="CHEBI:57692"/>
        <dbReference type="ChEBI" id="CHEBI:58307"/>
        <dbReference type="EC" id="2.5.1.17"/>
    </reaction>
</comment>
<keyword evidence="7" id="KW-1185">Reference proteome</keyword>